<dbReference type="AlphaFoldDB" id="A0A0F9FL68"/>
<feature type="non-terminal residue" evidence="1">
    <location>
        <position position="1"/>
    </location>
</feature>
<name>A0A0F9FL68_9ZZZZ</name>
<reference evidence="1" key="1">
    <citation type="journal article" date="2015" name="Nature">
        <title>Complex archaea that bridge the gap between prokaryotes and eukaryotes.</title>
        <authorList>
            <person name="Spang A."/>
            <person name="Saw J.H."/>
            <person name="Jorgensen S.L."/>
            <person name="Zaremba-Niedzwiedzka K."/>
            <person name="Martijn J."/>
            <person name="Lind A.E."/>
            <person name="van Eijk R."/>
            <person name="Schleper C."/>
            <person name="Guy L."/>
            <person name="Ettema T.J."/>
        </authorList>
    </citation>
    <scope>NUCLEOTIDE SEQUENCE</scope>
</reference>
<dbReference type="EMBL" id="LAZR01020945">
    <property type="protein sequence ID" value="KKL87033.1"/>
    <property type="molecule type" value="Genomic_DNA"/>
</dbReference>
<accession>A0A0F9FL68</accession>
<organism evidence="1">
    <name type="scientific">marine sediment metagenome</name>
    <dbReference type="NCBI Taxonomy" id="412755"/>
    <lineage>
        <taxon>unclassified sequences</taxon>
        <taxon>metagenomes</taxon>
        <taxon>ecological metagenomes</taxon>
    </lineage>
</organism>
<sequence length="52" mass="5865">FDACIGFILMEYFPIDGGDLISQLTSQSFCWTWGKNSFRSAMVGKAYPDEGY</sequence>
<proteinExistence type="predicted"/>
<evidence type="ECO:0000313" key="1">
    <source>
        <dbReference type="EMBL" id="KKL87033.1"/>
    </source>
</evidence>
<gene>
    <name evidence="1" type="ORF">LCGC14_1938760</name>
</gene>
<protein>
    <submittedName>
        <fullName evidence="1">Uncharacterized protein</fullName>
    </submittedName>
</protein>
<comment type="caution">
    <text evidence="1">The sequence shown here is derived from an EMBL/GenBank/DDBJ whole genome shotgun (WGS) entry which is preliminary data.</text>
</comment>